<feature type="compositionally biased region" description="Basic residues" evidence="1">
    <location>
        <begin position="151"/>
        <end position="160"/>
    </location>
</feature>
<dbReference type="AlphaFoldDB" id="M3Y0D3"/>
<sequence>GPQGVTTHRRVRTGGLQHSRTGATRADPGPRPARGSHGHAGWGPAVGSGLWGHRKTCVPGCGAGSAVPATRGRRGAHRGAARLCLRNRVARPQTTTGRAPGVRLRARVHSVRRGSPTTLGSSRLRLRRNSMALERAEGYPNAPGLHAGQRLVRRHRRDRRGRLNVRPPRTEHARAASRLRLPYRACSEGALRASSLRPVANQSSRLVPGKGGGRPWTGGRGALTCAAGDVGPRSDPCALGEGIENEAELGNQ</sequence>
<feature type="region of interest" description="Disordered" evidence="1">
    <location>
        <begin position="136"/>
        <end position="160"/>
    </location>
</feature>
<feature type="compositionally biased region" description="Acidic residues" evidence="1">
    <location>
        <begin position="243"/>
        <end position="252"/>
    </location>
</feature>
<name>M3Y0D3_MUSPF</name>
<evidence type="ECO:0000256" key="1">
    <source>
        <dbReference type="SAM" id="MobiDB-lite"/>
    </source>
</evidence>
<organism evidence="2">
    <name type="scientific">Mustela putorius furo</name>
    <name type="common">European domestic ferret</name>
    <name type="synonym">Mustela furo</name>
    <dbReference type="NCBI Taxonomy" id="9669"/>
    <lineage>
        <taxon>Eukaryota</taxon>
        <taxon>Metazoa</taxon>
        <taxon>Chordata</taxon>
        <taxon>Craniata</taxon>
        <taxon>Vertebrata</taxon>
        <taxon>Euteleostomi</taxon>
        <taxon>Mammalia</taxon>
        <taxon>Eutheria</taxon>
        <taxon>Laurasiatheria</taxon>
        <taxon>Carnivora</taxon>
        <taxon>Caniformia</taxon>
        <taxon>Musteloidea</taxon>
        <taxon>Mustelidae</taxon>
        <taxon>Mustelinae</taxon>
        <taxon>Mustela</taxon>
    </lineage>
</organism>
<accession>M3Y0D3</accession>
<protein>
    <submittedName>
        <fullName evidence="2">Uncharacterized protein</fullName>
    </submittedName>
</protein>
<dbReference type="HOGENOM" id="CLU_1104879_0_0_1"/>
<dbReference type="EMBL" id="AEYP01051881">
    <property type="status" value="NOT_ANNOTATED_CDS"/>
    <property type="molecule type" value="Genomic_DNA"/>
</dbReference>
<dbReference type="InParanoid" id="M3Y0D3"/>
<dbReference type="EMBL" id="AEYP01051882">
    <property type="status" value="NOT_ANNOTATED_CDS"/>
    <property type="molecule type" value="Genomic_DNA"/>
</dbReference>
<proteinExistence type="predicted"/>
<dbReference type="Ensembl" id="ENSMPUT00000004867.1">
    <property type="protein sequence ID" value="ENSMPUP00000004784.1"/>
    <property type="gene ID" value="ENSMPUG00000004823.1"/>
</dbReference>
<feature type="region of interest" description="Disordered" evidence="1">
    <location>
        <begin position="227"/>
        <end position="252"/>
    </location>
</feature>
<reference evidence="2" key="1">
    <citation type="submission" date="2024-06" db="UniProtKB">
        <authorList>
            <consortium name="Ensembl"/>
        </authorList>
    </citation>
    <scope>IDENTIFICATION</scope>
</reference>
<feature type="region of interest" description="Disordered" evidence="1">
    <location>
        <begin position="1"/>
        <end position="42"/>
    </location>
</feature>
<evidence type="ECO:0000313" key="2">
    <source>
        <dbReference type="Ensembl" id="ENSMPUP00000004784.1"/>
    </source>
</evidence>